<evidence type="ECO:0000259" key="2">
    <source>
        <dbReference type="Pfam" id="PF17289"/>
    </source>
</evidence>
<dbReference type="InterPro" id="IPR027417">
    <property type="entry name" value="P-loop_NTPase"/>
</dbReference>
<proteinExistence type="predicted"/>
<dbReference type="Gene3D" id="3.30.420.240">
    <property type="match status" value="1"/>
</dbReference>
<dbReference type="OrthoDB" id="9768556at2"/>
<evidence type="ECO:0000313" key="4">
    <source>
        <dbReference type="Proteomes" id="UP000184604"/>
    </source>
</evidence>
<name>A0A1L5F4Q0_CLOKL</name>
<dbReference type="EMBL" id="CP018335">
    <property type="protein sequence ID" value="APM37810.1"/>
    <property type="molecule type" value="Genomic_DNA"/>
</dbReference>
<evidence type="ECO:0000313" key="3">
    <source>
        <dbReference type="EMBL" id="APM37810.1"/>
    </source>
</evidence>
<sequence length="520" mass="60527">MGINKENALKLQYLWQDGHEAEWIESFIKIADKDSNIVPFILTQQQREFVENMSKYNIILKSRQLGFSLVICALSIRKCIIKPYSNCLLMSAEQKSATEIFDKLKIMYDNLPDWLRPENKAYNRQQIKMDNGSKITCCCEGRKEIVGATNIIVHLSEFSRWSNPQKQLSSIQKTVVADGFIIIESTANGFNFFSDLWFKSKNFESDFKPFFFNWINGRELFEKDYKNSVERFKARNNGKSLTENELDAEEQNLLKMGAELDQLMWRRLEIMQCGVDLFHQDRPANDTEAFLLTGSNLFDTKRVTEVAIAIPKNNYIPKDNITDLPVLLKQYYGKSFFIYKIKKSTDKIYIGIDMSEGVGRDYCACEIFNQDGEQIAEFYNNKLKPYKMAEIINTLGLYYNKALLNIETASGGLSVIENLRNYYRYMNMYKQKMFNEYKKVVYKLGFDTNGKTKGQIINNFIEMFDTGQVQINSRRLLEEMQFFEIKENGSMGAVQGHHDDCLMAASLSLHSLKHGFMYKW</sequence>
<dbReference type="Proteomes" id="UP000184604">
    <property type="component" value="Chromosome"/>
</dbReference>
<dbReference type="Pfam" id="PF03237">
    <property type="entry name" value="Terminase_6N"/>
    <property type="match status" value="1"/>
</dbReference>
<accession>A0A1L5F4Q0</accession>
<evidence type="ECO:0000256" key="1">
    <source>
        <dbReference type="ARBA" id="ARBA00022612"/>
    </source>
</evidence>
<gene>
    <name evidence="3" type="ORF">BS101_03175</name>
</gene>
<dbReference type="RefSeq" id="WP_073537496.1">
    <property type="nucleotide sequence ID" value="NZ_CP018335.1"/>
</dbReference>
<dbReference type="Pfam" id="PF17289">
    <property type="entry name" value="Terminase_6C"/>
    <property type="match status" value="1"/>
</dbReference>
<organism evidence="3 4">
    <name type="scientific">Clostridium kluyveri</name>
    <dbReference type="NCBI Taxonomy" id="1534"/>
    <lineage>
        <taxon>Bacteria</taxon>
        <taxon>Bacillati</taxon>
        <taxon>Bacillota</taxon>
        <taxon>Clostridia</taxon>
        <taxon>Eubacteriales</taxon>
        <taxon>Clostridiaceae</taxon>
        <taxon>Clostridium</taxon>
    </lineage>
</organism>
<dbReference type="InterPro" id="IPR035421">
    <property type="entry name" value="Terminase_6C"/>
</dbReference>
<protein>
    <submittedName>
        <fullName evidence="3">Terminase</fullName>
    </submittedName>
</protein>
<dbReference type="Gene3D" id="3.40.50.300">
    <property type="entry name" value="P-loop containing nucleotide triphosphate hydrolases"/>
    <property type="match status" value="1"/>
</dbReference>
<feature type="domain" description="Terminase large subunit gp17-like C-terminal" evidence="2">
    <location>
        <begin position="350"/>
        <end position="511"/>
    </location>
</feature>
<dbReference type="AlphaFoldDB" id="A0A1L5F4Q0"/>
<reference evidence="3 4" key="1">
    <citation type="submission" date="2016-12" db="EMBL/GenBank/DDBJ databases">
        <title>Complete genome sequence of Clostridium kluyveri JZZ isolated from the pit mud of a Chinese flavor liquor-making factory.</title>
        <authorList>
            <person name="Wang Y."/>
        </authorList>
    </citation>
    <scope>NUCLEOTIDE SEQUENCE [LARGE SCALE GENOMIC DNA]</scope>
    <source>
        <strain evidence="3 4">JZZ</strain>
    </source>
</reference>
<keyword evidence="1" id="KW-1188">Viral release from host cell</keyword>